<keyword evidence="2" id="KW-0812">Transmembrane</keyword>
<proteinExistence type="evidence at transcript level"/>
<keyword evidence="1" id="KW-0693">Viral RNA replication</keyword>
<dbReference type="InterPro" id="IPR007094">
    <property type="entry name" value="RNA-dir_pol_PSvirus"/>
</dbReference>
<dbReference type="Pfam" id="PF00978">
    <property type="entry name" value="RdRP_2"/>
    <property type="match status" value="1"/>
</dbReference>
<dbReference type="SUPFAM" id="SSF56672">
    <property type="entry name" value="DNA/RNA polymerases"/>
    <property type="match status" value="1"/>
</dbReference>
<keyword evidence="2" id="KW-0472">Membrane</keyword>
<accession>Q19PH3</accession>
<keyword evidence="2" id="KW-1133">Transmembrane helix</keyword>
<evidence type="ECO:0000256" key="1">
    <source>
        <dbReference type="ARBA" id="ARBA00022953"/>
    </source>
</evidence>
<protein>
    <submittedName>
        <fullName evidence="4">Replicase-associated protein</fullName>
    </submittedName>
</protein>
<feature type="domain" description="RdRp catalytic" evidence="3">
    <location>
        <begin position="1"/>
        <end position="78"/>
    </location>
</feature>
<dbReference type="PROSITE" id="PS50507">
    <property type="entry name" value="RDRP_SSRNA_POS"/>
    <property type="match status" value="1"/>
</dbReference>
<dbReference type="GO" id="GO:0003968">
    <property type="term" value="F:RNA-directed RNA polymerase activity"/>
    <property type="evidence" value="ECO:0007669"/>
    <property type="project" value="InterPro"/>
</dbReference>
<feature type="transmembrane region" description="Helical" evidence="2">
    <location>
        <begin position="33"/>
        <end position="51"/>
    </location>
</feature>
<evidence type="ECO:0000313" key="4">
    <source>
        <dbReference type="EMBL" id="ABF61827.1"/>
    </source>
</evidence>
<evidence type="ECO:0000256" key="2">
    <source>
        <dbReference type="SAM" id="Phobius"/>
    </source>
</evidence>
<dbReference type="EMBL" id="DQ514336">
    <property type="protein sequence ID" value="ABF61827.1"/>
    <property type="molecule type" value="mRNA"/>
</dbReference>
<sequence>VELWYESHVESSVRDRLSSLKFKLQVQRRSGDGGTFIGNTIFLMAVLSYIFDMSKMDFATFSGDDSLLIADKRYLSCDSSKFSDLFNLDVKFFDKFEYYHFCSKFLIPVQDRWFFVPDPIKLLVRLSRCDLINWAHIEEYRISLCDSTKFFGDIDVVRVLKEAVMERYAMQYSFEEFIYSLRAIVTDPIMFMELFDEP</sequence>
<dbReference type="InterPro" id="IPR001788">
    <property type="entry name" value="RNA-dep_RNA_pol_alsuvir"/>
</dbReference>
<organism evidence="4">
    <name type="scientific">Solanum violaefolium ringspot virus</name>
    <dbReference type="NCBI Taxonomy" id="385534"/>
    <lineage>
        <taxon>Viruses</taxon>
    </lineage>
</organism>
<dbReference type="GO" id="GO:0039694">
    <property type="term" value="P:viral RNA genome replication"/>
    <property type="evidence" value="ECO:0007669"/>
    <property type="project" value="InterPro"/>
</dbReference>
<evidence type="ECO:0000259" key="3">
    <source>
        <dbReference type="PROSITE" id="PS50507"/>
    </source>
</evidence>
<feature type="non-terminal residue" evidence="4">
    <location>
        <position position="1"/>
    </location>
</feature>
<dbReference type="InterPro" id="IPR043502">
    <property type="entry name" value="DNA/RNA_pol_sf"/>
</dbReference>
<reference evidence="4" key="1">
    <citation type="journal article" date="2006" name="Summa Phytopathol.">
        <title>Characterization of a Brevipalpus-borne bacilliform virus from Solanum violaefolium.</title>
        <authorList>
            <person name="Ferreira P.T.O."/>
            <person name="Kitajima E.W."/>
            <person name="Locali E.C."/>
            <person name="Freitas-Astua J."/>
            <person name="Antonioli-Luizon R."/>
            <person name="Gomes R.T."/>
            <person name="Machado M.A."/>
        </authorList>
    </citation>
    <scope>NUCLEOTIDE SEQUENCE</scope>
    <source>
        <strain evidence="4">Piracicaba</strain>
    </source>
</reference>
<dbReference type="GO" id="GO:0006351">
    <property type="term" value="P:DNA-templated transcription"/>
    <property type="evidence" value="ECO:0007669"/>
    <property type="project" value="InterPro"/>
</dbReference>
<dbReference type="GO" id="GO:0003723">
    <property type="term" value="F:RNA binding"/>
    <property type="evidence" value="ECO:0007669"/>
    <property type="project" value="InterPro"/>
</dbReference>
<name>Q19PH3_9VIRU</name>
<feature type="non-terminal residue" evidence="4">
    <location>
        <position position="198"/>
    </location>
</feature>